<evidence type="ECO:0000313" key="2">
    <source>
        <dbReference type="EMBL" id="KAF0308522.1"/>
    </source>
</evidence>
<feature type="region of interest" description="Disordered" evidence="1">
    <location>
        <begin position="214"/>
        <end position="233"/>
    </location>
</feature>
<feature type="region of interest" description="Disordered" evidence="1">
    <location>
        <begin position="1"/>
        <end position="48"/>
    </location>
</feature>
<reference evidence="2 3" key="1">
    <citation type="submission" date="2019-07" db="EMBL/GenBank/DDBJ databases">
        <title>Draft genome assembly of a fouling barnacle, Amphibalanus amphitrite (Darwin, 1854): The first reference genome for Thecostraca.</title>
        <authorList>
            <person name="Kim W."/>
        </authorList>
    </citation>
    <scope>NUCLEOTIDE SEQUENCE [LARGE SCALE GENOMIC DNA]</scope>
    <source>
        <strain evidence="2">SNU_AA5</strain>
        <tissue evidence="2">Soma without cirri and trophi</tissue>
    </source>
</reference>
<comment type="caution">
    <text evidence="2">The sequence shown here is derived from an EMBL/GenBank/DDBJ whole genome shotgun (WGS) entry which is preliminary data.</text>
</comment>
<name>A0A6A4X2I8_AMPAM</name>
<evidence type="ECO:0000313" key="3">
    <source>
        <dbReference type="Proteomes" id="UP000440578"/>
    </source>
</evidence>
<gene>
    <name evidence="2" type="primary">VPS13D_2</name>
    <name evidence="2" type="ORF">FJT64_002154</name>
</gene>
<feature type="compositionally biased region" description="Basic and acidic residues" evidence="1">
    <location>
        <begin position="1"/>
        <end position="12"/>
    </location>
</feature>
<proteinExistence type="predicted"/>
<dbReference type="EMBL" id="VIIS01000481">
    <property type="protein sequence ID" value="KAF0308522.1"/>
    <property type="molecule type" value="Genomic_DNA"/>
</dbReference>
<organism evidence="2 3">
    <name type="scientific">Amphibalanus amphitrite</name>
    <name type="common">Striped barnacle</name>
    <name type="synonym">Balanus amphitrite</name>
    <dbReference type="NCBI Taxonomy" id="1232801"/>
    <lineage>
        <taxon>Eukaryota</taxon>
        <taxon>Metazoa</taxon>
        <taxon>Ecdysozoa</taxon>
        <taxon>Arthropoda</taxon>
        <taxon>Crustacea</taxon>
        <taxon>Multicrustacea</taxon>
        <taxon>Cirripedia</taxon>
        <taxon>Thoracica</taxon>
        <taxon>Thoracicalcarea</taxon>
        <taxon>Balanomorpha</taxon>
        <taxon>Balanoidea</taxon>
        <taxon>Balanidae</taxon>
        <taxon>Amphibalaninae</taxon>
        <taxon>Amphibalanus</taxon>
    </lineage>
</organism>
<dbReference type="AlphaFoldDB" id="A0A6A4X2I8"/>
<sequence length="652" mass="69563">MAREMVHIRSDSVSDAGSLVTGSEAARSTLSPPPAAGRGEPSPQPAAGQSLAGIELSVVLETPIVVVPESAGSPRVLVAHLGRIALNCRPEDKHRLHVTDMNLYSLDLDKVMLTKSLSPGRAFSTLRADQLYDARLCGDPILYDTALEITLQSVEVPPPGQTGTAAGRAQQTLQVDGQFVTPVRLSVLKSQYEQIMRTMNNLTVPSAAGIEDVGTETTKDDDVTAEEPGKEPLERKISAPAQNHGIPIHGSFQLSEFEMELRSDMSRGGPCGLVTLTFSDLSVAYERRQPDLTELSVTLQGVTMEDLLQLPDAPHRYLLHSHNTVSERRPSAVGPFLSASCPDIAAGLSCDDDLSLTAPTSAEVLCGSLPDRLNGGGFLAPRPAAPRSTYDRGARSTGCRSPPSSPTRPAPDPEKALIQCTVTLRSGARAAAVSRTVDLNFNCLDVVVSPQSWVMPAPESGVPRSSSRAAPLSSAAAGGAVTETLVRVRSLSLLLNQPGSGPLARATVTDYSSRTLSGAERATTSGRLGALAMVDLTAHGALYKERFVTAGPEAVHFDFVKFQSPDPSLRREFDTQLRLRMASVQYVHTARFLAELQQFFAHFTELQDLLNRLQSEEEVSSRGSRGLAGRPGRLSSAPATPVLPPLRQLAGR</sequence>
<dbReference type="Proteomes" id="UP000440578">
    <property type="component" value="Unassembled WGS sequence"/>
</dbReference>
<protein>
    <submittedName>
        <fullName evidence="2">Vacuolar protein sorting-associated protein 13D</fullName>
    </submittedName>
</protein>
<feature type="region of interest" description="Disordered" evidence="1">
    <location>
        <begin position="377"/>
        <end position="414"/>
    </location>
</feature>
<feature type="region of interest" description="Disordered" evidence="1">
    <location>
        <begin position="620"/>
        <end position="652"/>
    </location>
</feature>
<keyword evidence="3" id="KW-1185">Reference proteome</keyword>
<feature type="compositionally biased region" description="Basic and acidic residues" evidence="1">
    <location>
        <begin position="217"/>
        <end position="233"/>
    </location>
</feature>
<evidence type="ECO:0000256" key="1">
    <source>
        <dbReference type="SAM" id="MobiDB-lite"/>
    </source>
</evidence>
<accession>A0A6A4X2I8</accession>
<dbReference type="OrthoDB" id="272810at2759"/>